<keyword evidence="4" id="KW-0732">Signal</keyword>
<dbReference type="PROSITE" id="PS50843">
    <property type="entry name" value="EXPANSIN_CBD"/>
    <property type="match status" value="1"/>
</dbReference>
<dbReference type="Gene3D" id="2.60.40.760">
    <property type="entry name" value="Expansin, cellulose-binding-like domain"/>
    <property type="match status" value="1"/>
</dbReference>
<evidence type="ECO:0000313" key="8">
    <source>
        <dbReference type="Proteomes" id="UP001604336"/>
    </source>
</evidence>
<dbReference type="SMART" id="SM00837">
    <property type="entry name" value="DPBB_1"/>
    <property type="match status" value="1"/>
</dbReference>
<protein>
    <submittedName>
        <fullName evidence="7">Expansin-B2</fullName>
    </submittedName>
</protein>
<organism evidence="7 8">
    <name type="scientific">Abeliophyllum distichum</name>
    <dbReference type="NCBI Taxonomy" id="126358"/>
    <lineage>
        <taxon>Eukaryota</taxon>
        <taxon>Viridiplantae</taxon>
        <taxon>Streptophyta</taxon>
        <taxon>Embryophyta</taxon>
        <taxon>Tracheophyta</taxon>
        <taxon>Spermatophyta</taxon>
        <taxon>Magnoliopsida</taxon>
        <taxon>eudicotyledons</taxon>
        <taxon>Gunneridae</taxon>
        <taxon>Pentapetalae</taxon>
        <taxon>asterids</taxon>
        <taxon>lamiids</taxon>
        <taxon>Lamiales</taxon>
        <taxon>Oleaceae</taxon>
        <taxon>Forsythieae</taxon>
        <taxon>Abeliophyllum</taxon>
    </lineage>
</organism>
<evidence type="ECO:0000313" key="7">
    <source>
        <dbReference type="EMBL" id="KAL2460844.1"/>
    </source>
</evidence>
<feature type="domain" description="Expansin-like EG45" evidence="5">
    <location>
        <begin position="62"/>
        <end position="170"/>
    </location>
</feature>
<dbReference type="PROSITE" id="PS50842">
    <property type="entry name" value="EXPANSIN_EG45"/>
    <property type="match status" value="1"/>
</dbReference>
<dbReference type="GO" id="GO:0009653">
    <property type="term" value="P:anatomical structure morphogenesis"/>
    <property type="evidence" value="ECO:0007669"/>
    <property type="project" value="UniProtKB-ARBA"/>
</dbReference>
<evidence type="ECO:0000259" key="5">
    <source>
        <dbReference type="PROSITE" id="PS50842"/>
    </source>
</evidence>
<dbReference type="GO" id="GO:0005576">
    <property type="term" value="C:extracellular region"/>
    <property type="evidence" value="ECO:0007669"/>
    <property type="project" value="UniProtKB-SubCell"/>
</dbReference>
<dbReference type="InterPro" id="IPR007112">
    <property type="entry name" value="Expansin/allergen_DPBB_dom"/>
</dbReference>
<dbReference type="PANTHER" id="PTHR31692">
    <property type="entry name" value="EXPANSIN-B3"/>
    <property type="match status" value="1"/>
</dbReference>
<dbReference type="PRINTS" id="PR00829">
    <property type="entry name" value="LOLP1ALLERGN"/>
</dbReference>
<proteinExistence type="inferred from homology"/>
<dbReference type="InterPro" id="IPR036749">
    <property type="entry name" value="Expansin_CBD_sf"/>
</dbReference>
<dbReference type="InterPro" id="IPR007118">
    <property type="entry name" value="Expan_Lol_pI"/>
</dbReference>
<feature type="signal peptide" evidence="4">
    <location>
        <begin position="1"/>
        <end position="25"/>
    </location>
</feature>
<feature type="domain" description="Expansin-like CBD" evidence="6">
    <location>
        <begin position="183"/>
        <end position="264"/>
    </location>
</feature>
<comment type="caution">
    <text evidence="7">The sequence shown here is derived from an EMBL/GenBank/DDBJ whole genome shotgun (WGS) entry which is preliminary data.</text>
</comment>
<dbReference type="PANTHER" id="PTHR31692:SF57">
    <property type="entry name" value="EXPANSIN-B2"/>
    <property type="match status" value="1"/>
</dbReference>
<dbReference type="PRINTS" id="PR01225">
    <property type="entry name" value="EXPANSNFAMLY"/>
</dbReference>
<name>A0ABD1PB30_9LAMI</name>
<dbReference type="Pfam" id="PF03330">
    <property type="entry name" value="DPBB_1"/>
    <property type="match status" value="1"/>
</dbReference>
<dbReference type="EMBL" id="JBFOLK010000014">
    <property type="protein sequence ID" value="KAL2460844.1"/>
    <property type="molecule type" value="Genomic_DNA"/>
</dbReference>
<sequence>MVFILRNSLFTYLAIFSLLSNFCSCFNSKLLTLNVTKLQSDSDWSPAQVSWYGSPNGAGSDGGACGYGEAVGKPPFSSLITAAASSLFKSGRTCGACYQVKCTANTACSGKPVTVVITDECPGCDSEPVLFDLSGTSFGAMAISGHADQLRNAGRLQIQYRRVECNYPGVLLTFRVDTGSSAYYFAIVIEYVNGDGELAGVELKPLNSFSWLPMQKSWGAVWKINSQSPLKAPFSIKLTGDSGKTLVANHIIPAGWKPGQIYTSVVNF</sequence>
<dbReference type="InterPro" id="IPR005795">
    <property type="entry name" value="LolPI"/>
</dbReference>
<evidence type="ECO:0000256" key="2">
    <source>
        <dbReference type="ARBA" id="ARBA00022525"/>
    </source>
</evidence>
<keyword evidence="8" id="KW-1185">Reference proteome</keyword>
<evidence type="ECO:0000256" key="3">
    <source>
        <dbReference type="RuleBase" id="RU003460"/>
    </source>
</evidence>
<evidence type="ECO:0000256" key="1">
    <source>
        <dbReference type="ARBA" id="ARBA00004613"/>
    </source>
</evidence>
<keyword evidence="2" id="KW-0964">Secreted</keyword>
<evidence type="ECO:0000256" key="4">
    <source>
        <dbReference type="SAM" id="SignalP"/>
    </source>
</evidence>
<comment type="subcellular location">
    <subcellularLocation>
        <location evidence="1">Secreted</location>
    </subcellularLocation>
</comment>
<dbReference type="Gene3D" id="2.40.40.10">
    <property type="entry name" value="RlpA-like domain"/>
    <property type="match status" value="1"/>
</dbReference>
<dbReference type="SUPFAM" id="SSF50685">
    <property type="entry name" value="Barwin-like endoglucanases"/>
    <property type="match status" value="1"/>
</dbReference>
<reference evidence="8" key="1">
    <citation type="submission" date="2024-07" db="EMBL/GenBank/DDBJ databases">
        <title>Two chromosome-level genome assemblies of Korean endemic species Abeliophyllum distichum and Forsythia ovata (Oleaceae).</title>
        <authorList>
            <person name="Jang H."/>
        </authorList>
    </citation>
    <scope>NUCLEOTIDE SEQUENCE [LARGE SCALE GENOMIC DNA]</scope>
</reference>
<dbReference type="InterPro" id="IPR009009">
    <property type="entry name" value="RlpA-like_DPBB"/>
</dbReference>
<dbReference type="InterPro" id="IPR036908">
    <property type="entry name" value="RlpA-like_sf"/>
</dbReference>
<dbReference type="Pfam" id="PF01357">
    <property type="entry name" value="Expansin_C"/>
    <property type="match status" value="1"/>
</dbReference>
<dbReference type="Proteomes" id="UP001604336">
    <property type="component" value="Unassembled WGS sequence"/>
</dbReference>
<accession>A0ABD1PB30</accession>
<gene>
    <name evidence="7" type="ORF">Adt_44264</name>
</gene>
<evidence type="ECO:0000259" key="6">
    <source>
        <dbReference type="PROSITE" id="PS50843"/>
    </source>
</evidence>
<comment type="similarity">
    <text evidence="3">Belongs to the expansin family.</text>
</comment>
<dbReference type="InterPro" id="IPR007117">
    <property type="entry name" value="Expansin_CBD"/>
</dbReference>
<feature type="chain" id="PRO_5044887589" evidence="4">
    <location>
        <begin position="26"/>
        <end position="268"/>
    </location>
</feature>
<dbReference type="AlphaFoldDB" id="A0ABD1PB30"/>
<dbReference type="SUPFAM" id="SSF49590">
    <property type="entry name" value="PHL pollen allergen"/>
    <property type="match status" value="1"/>
</dbReference>
<dbReference type="CDD" id="cd22275">
    <property type="entry name" value="DPBB_EXPB_N"/>
    <property type="match status" value="1"/>
</dbReference>